<keyword evidence="2" id="KW-1185">Reference proteome</keyword>
<reference evidence="1 2" key="1">
    <citation type="journal article" date="2017" name="New Microbes New Infect">
        <title>Genome sequence of 'Leucobacter massiliensis' sp. nov. isolated from human pharynx after travel to the 2014 Hajj.</title>
        <authorList>
            <person name="Leangapichart T."/>
            <person name="Gautret P."/>
            <person name="Nguyen T.T."/>
            <person name="Armstrong N."/>
            <person name="Rolain J.M."/>
        </authorList>
    </citation>
    <scope>NUCLEOTIDE SEQUENCE [LARGE SCALE GENOMIC DNA]</scope>
    <source>
        <strain evidence="1 2">122RC15</strain>
    </source>
</reference>
<dbReference type="AlphaFoldDB" id="A0A2S9QLZ7"/>
<comment type="caution">
    <text evidence="1">The sequence shown here is derived from an EMBL/GenBank/DDBJ whole genome shotgun (WGS) entry which is preliminary data.</text>
</comment>
<gene>
    <name evidence="1" type="ORF">B4915_11490</name>
</gene>
<name>A0A2S9QLZ7_9MICO</name>
<dbReference type="Proteomes" id="UP000238650">
    <property type="component" value="Unassembled WGS sequence"/>
</dbReference>
<protein>
    <submittedName>
        <fullName evidence="1">Uncharacterized protein</fullName>
    </submittedName>
</protein>
<dbReference type="EMBL" id="MWZD01000018">
    <property type="protein sequence ID" value="PRI10604.1"/>
    <property type="molecule type" value="Genomic_DNA"/>
</dbReference>
<sequence length="100" mass="9924">MEVCAPEVKGMPTTVLFASPENTAFTENSTGDVEGAASTTVSSCPLMLDPAGEAGTDTGSHVTPAGAVAVKVTVPAATSAGDGVTDTSYTTLSFVRTTPL</sequence>
<proteinExistence type="predicted"/>
<evidence type="ECO:0000313" key="2">
    <source>
        <dbReference type="Proteomes" id="UP000238650"/>
    </source>
</evidence>
<organism evidence="1 2">
    <name type="scientific">Leucobacter massiliensis</name>
    <dbReference type="NCBI Taxonomy" id="1686285"/>
    <lineage>
        <taxon>Bacteria</taxon>
        <taxon>Bacillati</taxon>
        <taxon>Actinomycetota</taxon>
        <taxon>Actinomycetes</taxon>
        <taxon>Micrococcales</taxon>
        <taxon>Microbacteriaceae</taxon>
        <taxon>Leucobacter</taxon>
    </lineage>
</organism>
<accession>A0A2S9QLZ7</accession>
<evidence type="ECO:0000313" key="1">
    <source>
        <dbReference type="EMBL" id="PRI10604.1"/>
    </source>
</evidence>